<keyword evidence="1" id="KW-0472">Membrane</keyword>
<dbReference type="EMBL" id="FTOH01000002">
    <property type="protein sequence ID" value="SIS49480.1"/>
    <property type="molecule type" value="Genomic_DNA"/>
</dbReference>
<organism evidence="2 3">
    <name type="scientific">Thalassolituus maritimus</name>
    <dbReference type="NCBI Taxonomy" id="484498"/>
    <lineage>
        <taxon>Bacteria</taxon>
        <taxon>Pseudomonadati</taxon>
        <taxon>Pseudomonadota</taxon>
        <taxon>Gammaproteobacteria</taxon>
        <taxon>Oceanospirillales</taxon>
        <taxon>Oceanospirillaceae</taxon>
        <taxon>Thalassolituus</taxon>
    </lineage>
</organism>
<accession>A0A1N7JJK2</accession>
<keyword evidence="1" id="KW-1133">Transmembrane helix</keyword>
<dbReference type="AlphaFoldDB" id="A0A1N7JJK2"/>
<feature type="transmembrane region" description="Helical" evidence="1">
    <location>
        <begin position="35"/>
        <end position="54"/>
    </location>
</feature>
<gene>
    <name evidence="2" type="ORF">SAMN05421686_10260</name>
</gene>
<evidence type="ECO:0000256" key="1">
    <source>
        <dbReference type="SAM" id="Phobius"/>
    </source>
</evidence>
<evidence type="ECO:0000313" key="2">
    <source>
        <dbReference type="EMBL" id="SIS49480.1"/>
    </source>
</evidence>
<dbReference type="RefSeq" id="WP_068442749.1">
    <property type="nucleotide sequence ID" value="NZ_FTOH01000002.1"/>
</dbReference>
<name>A0A1N7JJK2_9GAMM</name>
<feature type="transmembrane region" description="Helical" evidence="1">
    <location>
        <begin position="6"/>
        <end position="23"/>
    </location>
</feature>
<keyword evidence="1" id="KW-0812">Transmembrane</keyword>
<sequence>MDLTAFAVSFLGFAIMYAGIIMARKVDSKGSASVFRIGGIFIGFMMVPMLHTALGSPVTSAEISGKYLLGMVIAGFIVDFFVVRRRG</sequence>
<reference evidence="3" key="1">
    <citation type="submission" date="2017-01" db="EMBL/GenBank/DDBJ databases">
        <authorList>
            <person name="Varghese N."/>
            <person name="Submissions S."/>
        </authorList>
    </citation>
    <scope>NUCLEOTIDE SEQUENCE [LARGE SCALE GENOMIC DNA]</scope>
    <source>
        <strain evidence="3">DSM 24913</strain>
    </source>
</reference>
<feature type="transmembrane region" description="Helical" evidence="1">
    <location>
        <begin position="66"/>
        <end position="83"/>
    </location>
</feature>
<dbReference type="STRING" id="484498.SAMN05421686_10260"/>
<dbReference type="Proteomes" id="UP000185639">
    <property type="component" value="Unassembled WGS sequence"/>
</dbReference>
<proteinExistence type="predicted"/>
<protein>
    <submittedName>
        <fullName evidence="2">Uncharacterized protein</fullName>
    </submittedName>
</protein>
<keyword evidence="3" id="KW-1185">Reference proteome</keyword>
<evidence type="ECO:0000313" key="3">
    <source>
        <dbReference type="Proteomes" id="UP000185639"/>
    </source>
</evidence>